<keyword evidence="1" id="KW-1133">Transmembrane helix</keyword>
<proteinExistence type="predicted"/>
<protein>
    <recommendedName>
        <fullName evidence="4">Inclusion membrane protein</fullName>
    </recommendedName>
</protein>
<accession>A0A069ZY93</accession>
<dbReference type="KEGG" id="cmg:NC81_02510"/>
<dbReference type="GeneID" id="1245856"/>
<dbReference type="KEGG" id="cmm:NC80_02495"/>
<dbReference type="PATRIC" id="fig|83560.10.peg.508"/>
<keyword evidence="1" id="KW-0472">Membrane</keyword>
<feature type="transmembrane region" description="Helical" evidence="1">
    <location>
        <begin position="41"/>
        <end position="63"/>
    </location>
</feature>
<name>A0A069ZY93_CHLMR</name>
<sequence length="238" mass="25365">MVNSVNAFYQKEVNASPISREECVGKSNSKVFSKGACCAKIIGVALAVLGLALAIGGAVLLGVGSLSCLLPVFVPIAMIAVGVVLLGLGSVNACLSSPRTVKVADKLGNQQIRILRNRVCQLENQVVASRARLSALEDELTEQQYITNAFQTALEAGEDGVPCGKMTAKMKMDAANSEILCRVREITLMGQALNQALDRIQLLRNQLRTSSRYIVGSEEECTPLLDAEETCCSLDSIC</sequence>
<dbReference type="KEGG" id="cmx:DNC_02515"/>
<dbReference type="STRING" id="83560.NC80_02495"/>
<dbReference type="Proteomes" id="UP000260363">
    <property type="component" value="Chromosome"/>
</dbReference>
<evidence type="ECO:0008006" key="4">
    <source>
        <dbReference type="Google" id="ProtNLM"/>
    </source>
</evidence>
<dbReference type="EMBL" id="CP007217">
    <property type="protein sequence ID" value="AJR10571.1"/>
    <property type="molecule type" value="Genomic_DNA"/>
</dbReference>
<evidence type="ECO:0000256" key="1">
    <source>
        <dbReference type="SAM" id="Phobius"/>
    </source>
</evidence>
<feature type="transmembrane region" description="Helical" evidence="1">
    <location>
        <begin position="69"/>
        <end position="89"/>
    </location>
</feature>
<evidence type="ECO:0000313" key="2">
    <source>
        <dbReference type="EMBL" id="AJR10571.1"/>
    </source>
</evidence>
<dbReference type="AlphaFoldDB" id="A0A069ZY93"/>
<organism evidence="2 3">
    <name type="scientific">Chlamydia muridarum</name>
    <dbReference type="NCBI Taxonomy" id="83560"/>
    <lineage>
        <taxon>Bacteria</taxon>
        <taxon>Pseudomonadati</taxon>
        <taxon>Chlamydiota</taxon>
        <taxon>Chlamydiia</taxon>
        <taxon>Chlamydiales</taxon>
        <taxon>Chlamydiaceae</taxon>
        <taxon>Chlamydia/Chlamydophila group</taxon>
        <taxon>Chlamydia</taxon>
    </lineage>
</organism>
<keyword evidence="1" id="KW-0812">Transmembrane</keyword>
<dbReference type="RefSeq" id="WP_010230612.1">
    <property type="nucleotide sequence ID" value="NZ_CP007217.1"/>
</dbReference>
<reference evidence="2 3" key="1">
    <citation type="submission" date="2014-02" db="EMBL/GenBank/DDBJ databases">
        <authorList>
            <person name="Chen C."/>
            <person name="Conrad T.A."/>
            <person name="Zhou Z."/>
            <person name="Lai Z."/>
            <person name="Zhong G."/>
        </authorList>
    </citation>
    <scope>NUCLEOTIDE SEQUENCE [LARGE SCALE GENOMIC DNA]</scope>
    <source>
        <strain evidence="2 3">Nigg3-28</strain>
    </source>
</reference>
<evidence type="ECO:0000313" key="3">
    <source>
        <dbReference type="Proteomes" id="UP000260363"/>
    </source>
</evidence>
<gene>
    <name evidence="2" type="ORF">BD36_02675</name>
</gene>